<evidence type="ECO:0000313" key="1">
    <source>
        <dbReference type="EMBL" id="NHB76612.1"/>
    </source>
</evidence>
<reference evidence="1 2" key="1">
    <citation type="journal article" date="2022" name="Microorganisms">
        <title>Genome Sequence and Characterization of a Xanthorhodopsin-Containing, Aerobic Anoxygenic Phototrophic Rhodobacter Species, Isolated from Mesophilic Conditions at Yellowstone National Park.</title>
        <authorList>
            <person name="Kyndt J.A."/>
            <person name="Robertson S."/>
            <person name="Shoffstall I.B."/>
            <person name="Ramaley R.F."/>
            <person name="Meyer T.E."/>
        </authorList>
    </citation>
    <scope>NUCLEOTIDE SEQUENCE [LARGE SCALE GENOMIC DNA]</scope>
    <source>
        <strain evidence="1 2">M37P</strain>
    </source>
</reference>
<organism evidence="1 2">
    <name type="scientific">Rhodobacter calidifons</name>
    <dbReference type="NCBI Taxonomy" id="2715277"/>
    <lineage>
        <taxon>Bacteria</taxon>
        <taxon>Pseudomonadati</taxon>
        <taxon>Pseudomonadota</taxon>
        <taxon>Alphaproteobacteria</taxon>
        <taxon>Rhodobacterales</taxon>
        <taxon>Rhodobacter group</taxon>
        <taxon>Rhodobacter</taxon>
    </lineage>
</organism>
<protein>
    <recommendedName>
        <fullName evidence="3">DUF1127 domain-containing protein</fullName>
    </recommendedName>
</protein>
<dbReference type="RefSeq" id="WP_166402644.1">
    <property type="nucleotide sequence ID" value="NZ_JAANHS010000004.1"/>
</dbReference>
<evidence type="ECO:0000313" key="2">
    <source>
        <dbReference type="Proteomes" id="UP001515660"/>
    </source>
</evidence>
<dbReference type="EMBL" id="JAANHS010000004">
    <property type="protein sequence ID" value="NHB76612.1"/>
    <property type="molecule type" value="Genomic_DNA"/>
</dbReference>
<evidence type="ECO:0008006" key="3">
    <source>
        <dbReference type="Google" id="ProtNLM"/>
    </source>
</evidence>
<dbReference type="Proteomes" id="UP001515660">
    <property type="component" value="Unassembled WGS sequence"/>
</dbReference>
<comment type="caution">
    <text evidence="1">The sequence shown here is derived from an EMBL/GenBank/DDBJ whole genome shotgun (WGS) entry which is preliminary data.</text>
</comment>
<proteinExistence type="predicted"/>
<keyword evidence="2" id="KW-1185">Reference proteome</keyword>
<gene>
    <name evidence="1" type="ORF">G8O29_07630</name>
</gene>
<accession>A0ABX0G6L1</accession>
<name>A0ABX0G6L1_9RHOB</name>
<sequence length="52" mass="6257">MLNIFAEALLIAARMDQRTERYLPRREVRRSPREFMEIEGLNTADHLRRTGR</sequence>